<dbReference type="GO" id="GO:0016887">
    <property type="term" value="F:ATP hydrolysis activity"/>
    <property type="evidence" value="ECO:0007669"/>
    <property type="project" value="InterPro"/>
</dbReference>
<organism evidence="6 7">
    <name type="scientific">Kocuria sediminis</name>
    <dbReference type="NCBI Taxonomy" id="1038857"/>
    <lineage>
        <taxon>Bacteria</taxon>
        <taxon>Bacillati</taxon>
        <taxon>Actinomycetota</taxon>
        <taxon>Actinomycetes</taxon>
        <taxon>Micrococcales</taxon>
        <taxon>Micrococcaceae</taxon>
        <taxon>Kocuria</taxon>
    </lineage>
</organism>
<dbReference type="SMART" id="SM00862">
    <property type="entry name" value="Trans_reg_C"/>
    <property type="match status" value="1"/>
</dbReference>
<dbReference type="GO" id="GO:0003677">
    <property type="term" value="F:DNA binding"/>
    <property type="evidence" value="ECO:0007669"/>
    <property type="project" value="UniProtKB-KW"/>
</dbReference>
<dbReference type="SUPFAM" id="SSF46894">
    <property type="entry name" value="C-terminal effector domain of the bipartite response regulators"/>
    <property type="match status" value="1"/>
</dbReference>
<gene>
    <name evidence="6" type="ORF">GMA12_02115</name>
</gene>
<dbReference type="Pfam" id="PF00486">
    <property type="entry name" value="Trans_reg_C"/>
    <property type="match status" value="1"/>
</dbReference>
<dbReference type="InterPro" id="IPR049945">
    <property type="entry name" value="AAA_22"/>
</dbReference>
<evidence type="ECO:0000313" key="6">
    <source>
        <dbReference type="EMBL" id="MUN61950.1"/>
    </source>
</evidence>
<dbReference type="InterPro" id="IPR051677">
    <property type="entry name" value="AfsR-DnrI-RedD_regulator"/>
</dbReference>
<dbReference type="GO" id="GO:0000160">
    <property type="term" value="P:phosphorelay signal transduction system"/>
    <property type="evidence" value="ECO:0007669"/>
    <property type="project" value="InterPro"/>
</dbReference>
<accession>A0A6N8GI66</accession>
<feature type="region of interest" description="Disordered" evidence="3">
    <location>
        <begin position="459"/>
        <end position="479"/>
    </location>
</feature>
<dbReference type="InterPro" id="IPR001867">
    <property type="entry name" value="OmpR/PhoB-type_DNA-bd"/>
</dbReference>
<proteinExistence type="inferred from homology"/>
<dbReference type="PANTHER" id="PTHR35807">
    <property type="entry name" value="TRANSCRIPTIONAL REGULATOR REDD-RELATED"/>
    <property type="match status" value="1"/>
</dbReference>
<evidence type="ECO:0000256" key="2">
    <source>
        <dbReference type="ARBA" id="ARBA00023125"/>
    </source>
</evidence>
<comment type="caution">
    <text evidence="6">The sequence shown here is derived from an EMBL/GenBank/DDBJ whole genome shotgun (WGS) entry which is preliminary data.</text>
</comment>
<dbReference type="SMART" id="SM01043">
    <property type="entry name" value="BTAD"/>
    <property type="match status" value="1"/>
</dbReference>
<dbReference type="Gene3D" id="1.25.40.10">
    <property type="entry name" value="Tetratricopeptide repeat domain"/>
    <property type="match status" value="1"/>
</dbReference>
<dbReference type="Pfam" id="PF03704">
    <property type="entry name" value="BTAD"/>
    <property type="match status" value="1"/>
</dbReference>
<dbReference type="SUPFAM" id="SSF48452">
    <property type="entry name" value="TPR-like"/>
    <property type="match status" value="1"/>
</dbReference>
<keyword evidence="7" id="KW-1185">Reference proteome</keyword>
<evidence type="ECO:0000256" key="1">
    <source>
        <dbReference type="ARBA" id="ARBA00005820"/>
    </source>
</evidence>
<feature type="domain" description="OmpR/PhoB-type" evidence="4">
    <location>
        <begin position="729"/>
        <end position="810"/>
    </location>
</feature>
<dbReference type="InterPro" id="IPR036388">
    <property type="entry name" value="WH-like_DNA-bd_sf"/>
</dbReference>
<dbReference type="AlphaFoldDB" id="A0A6N8GI66"/>
<evidence type="ECO:0000313" key="7">
    <source>
        <dbReference type="Proteomes" id="UP000436989"/>
    </source>
</evidence>
<dbReference type="Gene3D" id="1.10.10.10">
    <property type="entry name" value="Winged helix-like DNA-binding domain superfamily/Winged helix DNA-binding domain"/>
    <property type="match status" value="1"/>
</dbReference>
<reference evidence="6 7" key="1">
    <citation type="submission" date="2019-12" db="EMBL/GenBank/DDBJ databases">
        <authorList>
            <person name="Shi Y."/>
        </authorList>
    </citation>
    <scope>NUCLEOTIDE SEQUENCE [LARGE SCALE GENOMIC DNA]</scope>
    <source>
        <strain evidence="6 7">JCM 17929</strain>
    </source>
</reference>
<dbReference type="InterPro" id="IPR011990">
    <property type="entry name" value="TPR-like_helical_dom_sf"/>
</dbReference>
<keyword evidence="2" id="KW-0238">DNA-binding</keyword>
<dbReference type="InterPro" id="IPR016032">
    <property type="entry name" value="Sig_transdc_resp-reg_C-effctor"/>
</dbReference>
<dbReference type="Pfam" id="PF13401">
    <property type="entry name" value="AAA_22"/>
    <property type="match status" value="1"/>
</dbReference>
<name>A0A6N8GI66_9MICC</name>
<evidence type="ECO:0008006" key="8">
    <source>
        <dbReference type="Google" id="ProtNLM"/>
    </source>
</evidence>
<dbReference type="Proteomes" id="UP000436989">
    <property type="component" value="Unassembled WGS sequence"/>
</dbReference>
<evidence type="ECO:0000259" key="5">
    <source>
        <dbReference type="SMART" id="SM01043"/>
    </source>
</evidence>
<protein>
    <recommendedName>
        <fullName evidence="8">OmpR/PhoB-type domain-containing protein</fullName>
    </recommendedName>
</protein>
<dbReference type="SUPFAM" id="SSF52540">
    <property type="entry name" value="P-loop containing nucleoside triphosphate hydrolases"/>
    <property type="match status" value="1"/>
</dbReference>
<feature type="domain" description="Bacterial transcriptional activator" evidence="5">
    <location>
        <begin position="818"/>
        <end position="943"/>
    </location>
</feature>
<dbReference type="EMBL" id="WOGU01000001">
    <property type="protein sequence ID" value="MUN61950.1"/>
    <property type="molecule type" value="Genomic_DNA"/>
</dbReference>
<dbReference type="GO" id="GO:0006355">
    <property type="term" value="P:regulation of DNA-templated transcription"/>
    <property type="evidence" value="ECO:0007669"/>
    <property type="project" value="InterPro"/>
</dbReference>
<dbReference type="InterPro" id="IPR027417">
    <property type="entry name" value="P-loop_NTPase"/>
</dbReference>
<dbReference type="Gene3D" id="3.40.50.300">
    <property type="entry name" value="P-loop containing nucleotide triphosphate hydrolases"/>
    <property type="match status" value="1"/>
</dbReference>
<evidence type="ECO:0000256" key="3">
    <source>
        <dbReference type="SAM" id="MobiDB-lite"/>
    </source>
</evidence>
<sequence length="966" mass="103824">MSYDAFPCCVRRDFPGVDAMMSTDNGRALCGPPQAEGLVRERLLRRIDPVLSARLGVVVAPHGTGKTTLLAHWAARRQARLVWHRVDPADAQPERLMAGLARSVAALVRSPEPCSTAELASLAEADGRPLFIVLDDVHLIVGTAAETELERLLLLCPPNVHLVVAGRLVPSFNLARPEFSTVVLVAGEDLRFRADEAHALLQDVHGLRIDPLRTLDLVRATDGWAAAVHLFHLHAMRCSPVERHRAACDTAAHYAWDHLRRHVLGDLTAHEAELLGVASMLDLVTPRHCDALLGPSGAAEAVLPKLVQRSLLVVDDTEPGLRMPCVLRRYFTDELRKSMDSTRYAALRGRAVALLEYDGFLANALRLLATDGRWAEARQLLARSGAEAFVPGACAWAELLPPGLVGTDPWFALAEARRLYDDGQLARAHAVACRALALADDAECTAIATELRSRSSAWGSISEGPLPGGGAGAEPPLRAATRGSPAVVARSLCADSPEEDLLAAGVASVLAGDRRTALPPLRRCAELLDKDRPAALAAQLVLALFETEEICTAPDTTAAEIEAVQRHAWLAGLSWLARLADGMLAILSGSTAGEEIADAVARDCERRGDAWGAALLHSVALLACVSSGVPEREGYRALAAEFRALGADVLASWALSRAASPLRADAVASAAEMLDKPFVGARPTLCDTRLDSTDRKSAAGCLRGRASEGSGIPSLAVTCFGGLTVHLDGALVDLTAVRPRARTVLRLLVLNAGRPVHREQLASTLWADLDEQRAQHNLQVSISALRHVLDLQGTGDGRRAILRQDDSYVLIVGPGSWSDLAEFDRLLQEADRYHRRRAPARAVAALQSAVDLYTDDVFPEEGPAEWVLVTRDRYRLRAARAAGALARTSWSLGQEQQAVGAAARSVEINPWSDESWRLLIALLRDSGEVAEAERTRRRYCDMLASLGIDSGTGPGGGEDRDHVRPA</sequence>
<evidence type="ECO:0000259" key="4">
    <source>
        <dbReference type="SMART" id="SM00862"/>
    </source>
</evidence>
<comment type="similarity">
    <text evidence="1">Belongs to the AfsR/DnrI/RedD regulatory family.</text>
</comment>
<dbReference type="InterPro" id="IPR005158">
    <property type="entry name" value="BTAD"/>
</dbReference>